<accession>A0A8H7ZXS2</accession>
<dbReference type="FunFam" id="2.40.50.100:FF:000005">
    <property type="entry name" value="Acetyl-CoA carboxylase 1"/>
    <property type="match status" value="1"/>
</dbReference>
<dbReference type="GO" id="GO:0005739">
    <property type="term" value="C:mitochondrion"/>
    <property type="evidence" value="ECO:0007669"/>
    <property type="project" value="TreeGrafter"/>
</dbReference>
<dbReference type="PROSITE" id="PS50968">
    <property type="entry name" value="BIOTINYL_LIPOYL"/>
    <property type="match status" value="1"/>
</dbReference>
<dbReference type="GO" id="GO:0006633">
    <property type="term" value="P:fatty acid biosynthetic process"/>
    <property type="evidence" value="ECO:0007669"/>
    <property type="project" value="InterPro"/>
</dbReference>
<organism evidence="7 8">
    <name type="scientific">Olpidium bornovanus</name>
    <dbReference type="NCBI Taxonomy" id="278681"/>
    <lineage>
        <taxon>Eukaryota</taxon>
        <taxon>Fungi</taxon>
        <taxon>Fungi incertae sedis</taxon>
        <taxon>Olpidiomycota</taxon>
        <taxon>Olpidiomycotina</taxon>
        <taxon>Olpidiomycetes</taxon>
        <taxon>Olpidiales</taxon>
        <taxon>Olpidiaceae</taxon>
        <taxon>Olpidium</taxon>
    </lineage>
</organism>
<keyword evidence="1" id="KW-0436">Ligase</keyword>
<dbReference type="Pfam" id="PF00364">
    <property type="entry name" value="Biotin_lipoyl"/>
    <property type="match status" value="1"/>
</dbReference>
<dbReference type="Gene3D" id="3.30.470.20">
    <property type="entry name" value="ATP-grasp fold, B domain"/>
    <property type="match status" value="1"/>
</dbReference>
<dbReference type="Proteomes" id="UP000673691">
    <property type="component" value="Unassembled WGS sequence"/>
</dbReference>
<dbReference type="Pfam" id="PF08326">
    <property type="entry name" value="ACC_central"/>
    <property type="match status" value="1"/>
</dbReference>
<dbReference type="InterPro" id="IPR049074">
    <property type="entry name" value="ACCA_BT"/>
</dbReference>
<reference evidence="7 8" key="1">
    <citation type="journal article" name="Sci. Rep.">
        <title>Genome-scale phylogenetic analyses confirm Olpidium as the closest living zoosporic fungus to the non-flagellated, terrestrial fungi.</title>
        <authorList>
            <person name="Chang Y."/>
            <person name="Rochon D."/>
            <person name="Sekimoto S."/>
            <person name="Wang Y."/>
            <person name="Chovatia M."/>
            <person name="Sandor L."/>
            <person name="Salamov A."/>
            <person name="Grigoriev I.V."/>
            <person name="Stajich J.E."/>
            <person name="Spatafora J.W."/>
        </authorList>
    </citation>
    <scope>NUCLEOTIDE SEQUENCE [LARGE SCALE GENOMIC DNA]</scope>
    <source>
        <strain evidence="7">S191</strain>
    </source>
</reference>
<dbReference type="SUPFAM" id="SSF51246">
    <property type="entry name" value="Rudiment single hybrid motif"/>
    <property type="match status" value="1"/>
</dbReference>
<keyword evidence="8" id="KW-1185">Reference proteome</keyword>
<evidence type="ECO:0000259" key="6">
    <source>
        <dbReference type="PROSITE" id="PS50979"/>
    </source>
</evidence>
<evidence type="ECO:0000313" key="8">
    <source>
        <dbReference type="Proteomes" id="UP000673691"/>
    </source>
</evidence>
<dbReference type="SUPFAM" id="SSF51230">
    <property type="entry name" value="Single hybrid motif"/>
    <property type="match status" value="1"/>
</dbReference>
<dbReference type="PROSITE" id="PS50979">
    <property type="entry name" value="BC"/>
    <property type="match status" value="1"/>
</dbReference>
<comment type="caution">
    <text evidence="7">The sequence shown here is derived from an EMBL/GenBank/DDBJ whole genome shotgun (WGS) entry which is preliminary data.</text>
</comment>
<evidence type="ECO:0000256" key="2">
    <source>
        <dbReference type="ARBA" id="ARBA00022741"/>
    </source>
</evidence>
<dbReference type="CDD" id="cd06850">
    <property type="entry name" value="biotinyl_domain"/>
    <property type="match status" value="1"/>
</dbReference>
<dbReference type="InterPro" id="IPR049076">
    <property type="entry name" value="ACCA"/>
</dbReference>
<dbReference type="PANTHER" id="PTHR45728">
    <property type="entry name" value="ACETYL-COA CARBOXYLASE, ISOFORM A"/>
    <property type="match status" value="1"/>
</dbReference>
<protein>
    <submittedName>
        <fullName evidence="7">Acetyl-CoA carboxylase</fullName>
    </submittedName>
</protein>
<evidence type="ECO:0000256" key="4">
    <source>
        <dbReference type="ARBA" id="ARBA00023267"/>
    </source>
</evidence>
<dbReference type="Gene3D" id="2.40.50.100">
    <property type="match status" value="1"/>
</dbReference>
<keyword evidence="3" id="KW-0067">ATP-binding</keyword>
<dbReference type="AlphaFoldDB" id="A0A8H7ZXS2"/>
<dbReference type="InterPro" id="IPR000089">
    <property type="entry name" value="Biotin_lipoyl"/>
</dbReference>
<feature type="domain" description="Lipoyl-binding" evidence="5">
    <location>
        <begin position="172"/>
        <end position="246"/>
    </location>
</feature>
<dbReference type="GO" id="GO:0003989">
    <property type="term" value="F:acetyl-CoA carboxylase activity"/>
    <property type="evidence" value="ECO:0007669"/>
    <property type="project" value="InterPro"/>
</dbReference>
<evidence type="ECO:0000256" key="3">
    <source>
        <dbReference type="ARBA" id="ARBA00022840"/>
    </source>
</evidence>
<dbReference type="InterPro" id="IPR011053">
    <property type="entry name" value="Single_hybrid_motif"/>
</dbReference>
<proteinExistence type="predicted"/>
<dbReference type="EMBL" id="JAEFCI010003572">
    <property type="protein sequence ID" value="KAG5461488.1"/>
    <property type="molecule type" value="Genomic_DNA"/>
</dbReference>
<sequence>MVVALKEISIRGDFRTTVEYLIKLLQTEDFEKNTINTGWLDTLISARLTAERPDSTLAVVCGAVYKAHEQSKRSVVEYKNGLAKGKVPPKDVLRTSFTVEIIYDKIKYKFAAMQLSPDSYALFLNGRKVEVAVRNLPDGGLLILLDGTSHTAYFREEVGATRMMVDGKTCLLEAENDPTQLLSPSPGKLVRQLVNSGDSVKAGESYAEIEVMKMYMSLTVTEDGVIHFMKQVGQSLEAGDLIGVLTLDDASRVQFAKLFEGQLPDMGPPCAVGDKVHQRFRHALRSLQLILDGYENVGQLKPSIAALVETMRDADLPFLDFQEVFSTVSGRIPHSLHEQLERILGGSRKRSTGEAIEFPAAALRKLLEDYPKESHMKLADLPVYRNHIAPLSEVIERHAGGLAGHERAVVNDLLDRFIDTEKPFCRSDDEKVILDIRERHKNDVDYVIGVVLSHSNIATKTALVLSLLNHVQHHTPQPFDNSYVSSLRRLAQLRGRGHIDVALRAREILIHSQLPAYDERMEQTEKILVNATTVNVYGGGVEFRLPALDSIRDLIRTHHLVFDVLPNFFSPPSEYACLAALEVYVRRAYNAYHVISLRHRLAEKPLVVDWLFVLKNRAVAPNGGQTKRVASISDLGYLVPAKSNVPRHGAMGACASLEEVPALLLRLLRVFKERQRDEEEEKESANVINIALKVPESSPADDATWVSQFGEIVDRFREDLSSCHVRRATFLIFRSGQFPGFFTFREQDGYREDRTIRHVEPALAYQLELSRLSNFNLEPVTVKDRQLHIYFGVGKENPSDVRFFVRAMVRTGRLREGISPEDYLISESDRLLNDVLDNLEVASSIRKNSDCNHLFVNFIPAFVLTVAQIKSALSDFIQRHGKKLWRLRITGAEVRLAIQSHADAHPIPIRCIISNVSGYVLRMDTYTETLNGKGVRVLQSINPGSPGAMHMKPVSTPHPTKELLQPRRYKAHLMGTTYVYDFPELFSQAV</sequence>
<keyword evidence="2" id="KW-0547">Nucleotide-binding</keyword>
<dbReference type="GO" id="GO:0005524">
    <property type="term" value="F:ATP binding"/>
    <property type="evidence" value="ECO:0007669"/>
    <property type="project" value="UniProtKB-KW"/>
</dbReference>
<gene>
    <name evidence="7" type="ORF">BJ554DRAFT_6309</name>
</gene>
<feature type="domain" description="Biotin carboxylation" evidence="6">
    <location>
        <begin position="1"/>
        <end position="45"/>
    </location>
</feature>
<name>A0A8H7ZXS2_9FUNG</name>
<evidence type="ECO:0000256" key="1">
    <source>
        <dbReference type="ARBA" id="ARBA00022598"/>
    </source>
</evidence>
<dbReference type="InterPro" id="IPR011054">
    <property type="entry name" value="Rudment_hybrid_motif"/>
</dbReference>
<dbReference type="InterPro" id="IPR013537">
    <property type="entry name" value="AcCoA_COase_cen"/>
</dbReference>
<dbReference type="Gene3D" id="3.90.226.10">
    <property type="entry name" value="2-enoyl-CoA Hydratase, Chain A, domain 1"/>
    <property type="match status" value="1"/>
</dbReference>
<keyword evidence="4" id="KW-0092">Biotin</keyword>
<feature type="non-terminal residue" evidence="7">
    <location>
        <position position="990"/>
    </location>
</feature>
<dbReference type="PANTHER" id="PTHR45728:SF3">
    <property type="entry name" value="ACETYL-COA CARBOXYLASE"/>
    <property type="match status" value="1"/>
</dbReference>
<dbReference type="Pfam" id="PF21385">
    <property type="entry name" value="ACCA_BT"/>
    <property type="match status" value="1"/>
</dbReference>
<evidence type="ECO:0000259" key="5">
    <source>
        <dbReference type="PROSITE" id="PS50968"/>
    </source>
</evidence>
<dbReference type="InterPro" id="IPR001882">
    <property type="entry name" value="Biotin_BS"/>
</dbReference>
<dbReference type="PROSITE" id="PS00188">
    <property type="entry name" value="BIOTIN"/>
    <property type="match status" value="1"/>
</dbReference>
<dbReference type="OrthoDB" id="14612at2759"/>
<evidence type="ECO:0000313" key="7">
    <source>
        <dbReference type="EMBL" id="KAG5461488.1"/>
    </source>
</evidence>
<dbReference type="InterPro" id="IPR011764">
    <property type="entry name" value="Biotin_carboxylation_dom"/>
</dbReference>